<sequence length="218" mass="25197">MADLSSVEKVYQYLLEAIVKGDLAPNARLRETELAVELGVGRGPLREAIHKLEARKMITKVPNVGAQVIAFDEREILEIYQLRENLEALACELAARNMSDAKLTELQSILERHKAYLDSNDGQTYIDQDPDLDFHFFIIQCSENQWLIRLLCDELYHRVRMYRYQSAHQRSRPSKALEEHQRIFQALSNRDGELAALLMKRHIQAAKQLLLSSNDIQH</sequence>
<evidence type="ECO:0000256" key="3">
    <source>
        <dbReference type="ARBA" id="ARBA00023163"/>
    </source>
</evidence>
<accession>A0ABV7WVD7</accession>
<name>A0ABV7WVD7_9GAMM</name>
<proteinExistence type="predicted"/>
<dbReference type="Pfam" id="PF00392">
    <property type="entry name" value="GntR"/>
    <property type="match status" value="1"/>
</dbReference>
<keyword evidence="1" id="KW-0805">Transcription regulation</keyword>
<dbReference type="SMART" id="SM00345">
    <property type="entry name" value="HTH_GNTR"/>
    <property type="match status" value="1"/>
</dbReference>
<gene>
    <name evidence="5" type="ORF">ACFOND_14985</name>
</gene>
<dbReference type="InterPro" id="IPR008920">
    <property type="entry name" value="TF_FadR/GntR_C"/>
</dbReference>
<dbReference type="PANTHER" id="PTHR43537:SF49">
    <property type="entry name" value="TRANSCRIPTIONAL REGULATORY PROTEIN"/>
    <property type="match status" value="1"/>
</dbReference>
<keyword evidence="6" id="KW-1185">Reference proteome</keyword>
<dbReference type="Gene3D" id="1.20.120.530">
    <property type="entry name" value="GntR ligand-binding domain-like"/>
    <property type="match status" value="1"/>
</dbReference>
<dbReference type="InterPro" id="IPR011711">
    <property type="entry name" value="GntR_C"/>
</dbReference>
<dbReference type="CDD" id="cd07377">
    <property type="entry name" value="WHTH_GntR"/>
    <property type="match status" value="1"/>
</dbReference>
<evidence type="ECO:0000313" key="5">
    <source>
        <dbReference type="EMBL" id="MFC3702937.1"/>
    </source>
</evidence>
<protein>
    <submittedName>
        <fullName evidence="5">GntR family transcriptional regulator</fullName>
    </submittedName>
</protein>
<comment type="caution">
    <text evidence="5">The sequence shown here is derived from an EMBL/GenBank/DDBJ whole genome shotgun (WGS) entry which is preliminary data.</text>
</comment>
<dbReference type="PANTHER" id="PTHR43537">
    <property type="entry name" value="TRANSCRIPTIONAL REGULATOR, GNTR FAMILY"/>
    <property type="match status" value="1"/>
</dbReference>
<dbReference type="SMART" id="SM00895">
    <property type="entry name" value="FCD"/>
    <property type="match status" value="1"/>
</dbReference>
<dbReference type="Gene3D" id="1.10.10.10">
    <property type="entry name" value="Winged helix-like DNA-binding domain superfamily/Winged helix DNA-binding domain"/>
    <property type="match status" value="1"/>
</dbReference>
<dbReference type="Pfam" id="PF07729">
    <property type="entry name" value="FCD"/>
    <property type="match status" value="1"/>
</dbReference>
<organism evidence="5 6">
    <name type="scientific">Reinekea marina</name>
    <dbReference type="NCBI Taxonomy" id="1310421"/>
    <lineage>
        <taxon>Bacteria</taxon>
        <taxon>Pseudomonadati</taxon>
        <taxon>Pseudomonadota</taxon>
        <taxon>Gammaproteobacteria</taxon>
        <taxon>Oceanospirillales</taxon>
        <taxon>Saccharospirillaceae</taxon>
        <taxon>Reinekea</taxon>
    </lineage>
</organism>
<keyword evidence="2" id="KW-0238">DNA-binding</keyword>
<reference evidence="6" key="1">
    <citation type="journal article" date="2019" name="Int. J. Syst. Evol. Microbiol.">
        <title>The Global Catalogue of Microorganisms (GCM) 10K type strain sequencing project: providing services to taxonomists for standard genome sequencing and annotation.</title>
        <authorList>
            <consortium name="The Broad Institute Genomics Platform"/>
            <consortium name="The Broad Institute Genome Sequencing Center for Infectious Disease"/>
            <person name="Wu L."/>
            <person name="Ma J."/>
        </authorList>
    </citation>
    <scope>NUCLEOTIDE SEQUENCE [LARGE SCALE GENOMIC DNA]</scope>
    <source>
        <strain evidence="6">CECT 8288</strain>
    </source>
</reference>
<dbReference type="InterPro" id="IPR036390">
    <property type="entry name" value="WH_DNA-bd_sf"/>
</dbReference>
<dbReference type="Proteomes" id="UP001595710">
    <property type="component" value="Unassembled WGS sequence"/>
</dbReference>
<dbReference type="InterPro" id="IPR036388">
    <property type="entry name" value="WH-like_DNA-bd_sf"/>
</dbReference>
<dbReference type="SUPFAM" id="SSF46785">
    <property type="entry name" value="Winged helix' DNA-binding domain"/>
    <property type="match status" value="1"/>
</dbReference>
<dbReference type="EMBL" id="JBHRYN010000060">
    <property type="protein sequence ID" value="MFC3702937.1"/>
    <property type="molecule type" value="Genomic_DNA"/>
</dbReference>
<evidence type="ECO:0000313" key="6">
    <source>
        <dbReference type="Proteomes" id="UP001595710"/>
    </source>
</evidence>
<feature type="domain" description="HTH gntR-type" evidence="4">
    <location>
        <begin position="4"/>
        <end position="71"/>
    </location>
</feature>
<dbReference type="SUPFAM" id="SSF48008">
    <property type="entry name" value="GntR ligand-binding domain-like"/>
    <property type="match status" value="1"/>
</dbReference>
<dbReference type="PROSITE" id="PS50949">
    <property type="entry name" value="HTH_GNTR"/>
    <property type="match status" value="1"/>
</dbReference>
<evidence type="ECO:0000259" key="4">
    <source>
        <dbReference type="PROSITE" id="PS50949"/>
    </source>
</evidence>
<keyword evidence="3" id="KW-0804">Transcription</keyword>
<evidence type="ECO:0000256" key="2">
    <source>
        <dbReference type="ARBA" id="ARBA00023125"/>
    </source>
</evidence>
<dbReference type="InterPro" id="IPR000524">
    <property type="entry name" value="Tscrpt_reg_HTH_GntR"/>
</dbReference>
<dbReference type="RefSeq" id="WP_377363443.1">
    <property type="nucleotide sequence ID" value="NZ_JBHRYN010000060.1"/>
</dbReference>
<evidence type="ECO:0000256" key="1">
    <source>
        <dbReference type="ARBA" id="ARBA00023015"/>
    </source>
</evidence>